<dbReference type="InterPro" id="IPR056569">
    <property type="entry name" value="ArlJ-like"/>
</dbReference>
<evidence type="ECO:0000259" key="7">
    <source>
        <dbReference type="Pfam" id="PF00482"/>
    </source>
</evidence>
<feature type="domain" description="Type II secretion system protein GspF" evidence="7">
    <location>
        <begin position="160"/>
        <end position="285"/>
    </location>
</feature>
<dbReference type="InterPro" id="IPR042094">
    <property type="entry name" value="T2SS_GspF_sf"/>
</dbReference>
<evidence type="ECO:0000256" key="2">
    <source>
        <dbReference type="ARBA" id="ARBA00022475"/>
    </source>
</evidence>
<feature type="domain" description="Type II secretion system protein GspF" evidence="7">
    <location>
        <begin position="468"/>
        <end position="592"/>
    </location>
</feature>
<sequence>MSHEIAGAGYEGGSSTLGDRFYPLYRWLFDADGDFVDDMERKIAEARMGDTVEMYLSRALAIGVIAGALLWFVATLAGYAVVELYVTEVPKLTDLRILYGTALEVFEAIKIPLLVAVSGLVFGLVGFAFGFGTLIAIPYFRANSRKREINMLLADSVSFMYALSIGGLNQLEIFEAMAEADDTYGEVAKEFESIYLETEYFDTDYRTAIRKQTARTPSEELSQFLTDMLSIIDSGGDMTDFLKDKKDKHLRTAKQEQSLVLETLELFGEMYITLSVFPLLLIIILVVMSMIGGSQTTLLFVTVYALIPLIAIGFMILVSTVQQDEVGDGYLRPDDVEGEWTGKSGLGRITDLGAVERYAGTHAVFDRIRDREGTYQTAKLLERPHLFFRDHPLAVLALTIPATIVLLGFALVSGAAPLSIDGFVANPIGSTVLWIYVPLYLNLLPLAVFYEWNVRSRRRITGKLSESLRKLSSANSTGLTLLESLRLVADTSSGRLADEFRTMYAKVNYGTSLTAALVEFNNTYHIPRLARTVNVITHAQEASSQITEVLTTAARASENQDDLERERRSRARMQVAIIVMTFLTLLGVMAMLEVNFLGTMASTGQEASTSGASGGAASGASGPASFGSNVDVDLMGMLFFHAVTIQGIMSGFIAGYIRSGDLLTGTKFAVILPTASLLVFAVI</sequence>
<name>M0MMW0_9EURY</name>
<evidence type="ECO:0000256" key="5">
    <source>
        <dbReference type="ARBA" id="ARBA00023136"/>
    </source>
</evidence>
<feature type="transmembrane region" description="Helical" evidence="6">
    <location>
        <begin position="297"/>
        <end position="318"/>
    </location>
</feature>
<protein>
    <submittedName>
        <fullName evidence="8">Transmembrane protein (Type II secretion system proteins TadC)</fullName>
    </submittedName>
</protein>
<dbReference type="OrthoDB" id="200343at2157"/>
<feature type="transmembrane region" description="Helical" evidence="6">
    <location>
        <begin position="664"/>
        <end position="682"/>
    </location>
</feature>
<evidence type="ECO:0000313" key="8">
    <source>
        <dbReference type="EMBL" id="EMA46991.1"/>
    </source>
</evidence>
<evidence type="ECO:0000256" key="4">
    <source>
        <dbReference type="ARBA" id="ARBA00022989"/>
    </source>
</evidence>
<evidence type="ECO:0000256" key="1">
    <source>
        <dbReference type="ARBA" id="ARBA00004651"/>
    </source>
</evidence>
<dbReference type="GO" id="GO:0005886">
    <property type="term" value="C:plasma membrane"/>
    <property type="evidence" value="ECO:0007669"/>
    <property type="project" value="UniProtKB-SubCell"/>
</dbReference>
<comment type="subcellular location">
    <subcellularLocation>
        <location evidence="1">Cell membrane</location>
        <topology evidence="1">Multi-pass membrane protein</topology>
    </subcellularLocation>
</comment>
<evidence type="ECO:0000313" key="9">
    <source>
        <dbReference type="Proteomes" id="UP000011669"/>
    </source>
</evidence>
<proteinExistence type="predicted"/>
<keyword evidence="4 6" id="KW-1133">Transmembrane helix</keyword>
<dbReference type="PATRIC" id="fig|1227455.4.peg.636"/>
<accession>M0MMW0</accession>
<organism evidence="8 9">
    <name type="scientific">Halococcus saccharolyticus DSM 5350</name>
    <dbReference type="NCBI Taxonomy" id="1227455"/>
    <lineage>
        <taxon>Archaea</taxon>
        <taxon>Methanobacteriati</taxon>
        <taxon>Methanobacteriota</taxon>
        <taxon>Stenosarchaea group</taxon>
        <taxon>Halobacteria</taxon>
        <taxon>Halobacteriales</taxon>
        <taxon>Halococcaceae</taxon>
        <taxon>Halococcus</taxon>
    </lineage>
</organism>
<reference evidence="8 9" key="1">
    <citation type="journal article" date="2014" name="PLoS Genet.">
        <title>Phylogenetically driven sequencing of extremely halophilic archaea reveals strategies for static and dynamic osmo-response.</title>
        <authorList>
            <person name="Becker E.A."/>
            <person name="Seitzer P.M."/>
            <person name="Tritt A."/>
            <person name="Larsen D."/>
            <person name="Krusor M."/>
            <person name="Yao A.I."/>
            <person name="Wu D."/>
            <person name="Madern D."/>
            <person name="Eisen J.A."/>
            <person name="Darling A.E."/>
            <person name="Facciotti M.T."/>
        </authorList>
    </citation>
    <scope>NUCLEOTIDE SEQUENCE [LARGE SCALE GENOMIC DNA]</scope>
    <source>
        <strain evidence="8 9">DSM 5350</strain>
    </source>
</reference>
<feature type="transmembrane region" description="Helical" evidence="6">
    <location>
        <begin position="113"/>
        <end position="137"/>
    </location>
</feature>
<dbReference type="PANTHER" id="PTHR35402">
    <property type="entry name" value="INTEGRAL MEMBRANE PROTEIN-RELATED"/>
    <property type="match status" value="1"/>
</dbReference>
<feature type="transmembrane region" description="Helical" evidence="6">
    <location>
        <begin position="575"/>
        <end position="592"/>
    </location>
</feature>
<keyword evidence="5 6" id="KW-0472">Membrane</keyword>
<dbReference type="PANTHER" id="PTHR35402:SF1">
    <property type="entry name" value="TYPE II SECRETION SYSTEM PROTEIN GSPF DOMAIN-CONTAINING PROTEIN"/>
    <property type="match status" value="1"/>
</dbReference>
<keyword evidence="2" id="KW-1003">Cell membrane</keyword>
<dbReference type="InParanoid" id="M0MMW0"/>
<dbReference type="InterPro" id="IPR018076">
    <property type="entry name" value="T2SS_GspF_dom"/>
</dbReference>
<dbReference type="Pfam" id="PF00482">
    <property type="entry name" value="T2SSF"/>
    <property type="match status" value="2"/>
</dbReference>
<feature type="transmembrane region" description="Helical" evidence="6">
    <location>
        <begin position="271"/>
        <end position="291"/>
    </location>
</feature>
<dbReference type="Proteomes" id="UP000011669">
    <property type="component" value="Unassembled WGS sequence"/>
</dbReference>
<comment type="caution">
    <text evidence="8">The sequence shown here is derived from an EMBL/GenBank/DDBJ whole genome shotgun (WGS) entry which is preliminary data.</text>
</comment>
<dbReference type="Gene3D" id="1.20.81.30">
    <property type="entry name" value="Type II secretion system (T2SS), domain F"/>
    <property type="match status" value="1"/>
</dbReference>
<keyword evidence="9" id="KW-1185">Reference proteome</keyword>
<gene>
    <name evidence="8" type="ORF">C449_03124</name>
</gene>
<feature type="transmembrane region" description="Helical" evidence="6">
    <location>
        <begin position="59"/>
        <end position="82"/>
    </location>
</feature>
<feature type="transmembrane region" description="Helical" evidence="6">
    <location>
        <begin position="393"/>
        <end position="412"/>
    </location>
</feature>
<keyword evidence="3 6" id="KW-0812">Transmembrane</keyword>
<dbReference type="EMBL" id="AOMD01000011">
    <property type="protein sequence ID" value="EMA46991.1"/>
    <property type="molecule type" value="Genomic_DNA"/>
</dbReference>
<feature type="transmembrane region" description="Helical" evidence="6">
    <location>
        <begin position="432"/>
        <end position="450"/>
    </location>
</feature>
<evidence type="ECO:0000256" key="6">
    <source>
        <dbReference type="SAM" id="Phobius"/>
    </source>
</evidence>
<dbReference type="RefSeq" id="WP_006076447.1">
    <property type="nucleotide sequence ID" value="NZ_AOMD01000011.1"/>
</dbReference>
<dbReference type="AlphaFoldDB" id="M0MMW0"/>
<dbReference type="STRING" id="1227455.C449_03124"/>
<feature type="transmembrane region" description="Helical" evidence="6">
    <location>
        <begin position="638"/>
        <end position="657"/>
    </location>
</feature>
<evidence type="ECO:0000256" key="3">
    <source>
        <dbReference type="ARBA" id="ARBA00022692"/>
    </source>
</evidence>